<sequence>MLRRRILYAVLLLCIPLSGLILSCGVDFESGRSEYTIRYSRIGPLAKFNIPSSARAYGSDGYLLAEAKAVDEMEISEEGIPSQIVLLETQYAGGRAGKKVVYEGKLIFDAQTGQLLREQPLQGKKRFENVFSDWPFITQP</sequence>
<evidence type="ECO:0008006" key="3">
    <source>
        <dbReference type="Google" id="ProtNLM"/>
    </source>
</evidence>
<organism evidence="1 2">
    <name type="scientific">Nitrosococcus halophilus (strain Nc4)</name>
    <dbReference type="NCBI Taxonomy" id="472759"/>
    <lineage>
        <taxon>Bacteria</taxon>
        <taxon>Pseudomonadati</taxon>
        <taxon>Pseudomonadota</taxon>
        <taxon>Gammaproteobacteria</taxon>
        <taxon>Chromatiales</taxon>
        <taxon>Chromatiaceae</taxon>
        <taxon>Nitrosococcus</taxon>
    </lineage>
</organism>
<evidence type="ECO:0000313" key="2">
    <source>
        <dbReference type="Proteomes" id="UP000001844"/>
    </source>
</evidence>
<evidence type="ECO:0000313" key="1">
    <source>
        <dbReference type="EMBL" id="ADE15823.1"/>
    </source>
</evidence>
<dbReference type="PROSITE" id="PS51257">
    <property type="entry name" value="PROKAR_LIPOPROTEIN"/>
    <property type="match status" value="1"/>
</dbReference>
<dbReference type="RefSeq" id="WP_013033680.1">
    <property type="nucleotide sequence ID" value="NC_013960.1"/>
</dbReference>
<dbReference type="Proteomes" id="UP000001844">
    <property type="component" value="Chromosome"/>
</dbReference>
<dbReference type="STRING" id="472759.Nhal_2756"/>
<dbReference type="KEGG" id="nhl:Nhal_2756"/>
<proteinExistence type="predicted"/>
<gene>
    <name evidence="1" type="ordered locus">Nhal_2756</name>
</gene>
<dbReference type="HOGENOM" id="CLU_152521_0_0_6"/>
<protein>
    <recommendedName>
        <fullName evidence="3">Lipoprotein</fullName>
    </recommendedName>
</protein>
<dbReference type="AlphaFoldDB" id="D5BXE0"/>
<keyword evidence="2" id="KW-1185">Reference proteome</keyword>
<reference evidence="2" key="1">
    <citation type="submission" date="2010-04" db="EMBL/GenBank/DDBJ databases">
        <title>Complete genome sequence of Nitrosococcus halophilus Nc4, a salt-adapted, aerobic obligate ammonia-oxidizing sulfur purple bacterium.</title>
        <authorList>
            <consortium name="US DOE Joint Genome Institute"/>
            <person name="Campbell M.A."/>
            <person name="Malfatti S.A."/>
            <person name="Chain P.S.G."/>
            <person name="Heidelberg J.F."/>
            <person name="Ward B.B."/>
            <person name="Klotz M.G."/>
        </authorList>
    </citation>
    <scope>NUCLEOTIDE SEQUENCE [LARGE SCALE GENOMIC DNA]</scope>
    <source>
        <strain evidence="2">Nc4</strain>
    </source>
</reference>
<name>D5BXE0_NITHN</name>
<accession>D5BXE0</accession>
<dbReference type="EMBL" id="CP001798">
    <property type="protein sequence ID" value="ADE15823.1"/>
    <property type="molecule type" value="Genomic_DNA"/>
</dbReference>